<sequence length="161" mass="17854">MTFYFDDLLSARDADKSTQAQEEAIQESSSIPDTENVCDMVLQRNIVITKTPHQSDDLNDGELRYLYERRETSDSTIAATTRLSRASLKSRLLFIGIGILCLFIAQLAQKKIGAAQPRLRKLSFIAKEVPCKLACGSRVSPFPGIRPKGDSHDAHADQLVS</sequence>
<keyword evidence="3" id="KW-1185">Reference proteome</keyword>
<reference evidence="2 3" key="1">
    <citation type="submission" date="2024-04" db="EMBL/GenBank/DDBJ databases">
        <title>Phyllosticta paracitricarpa is synonymous to the EU quarantine fungus P. citricarpa based on phylogenomic analyses.</title>
        <authorList>
            <consortium name="Lawrence Berkeley National Laboratory"/>
            <person name="Van Ingen-Buijs V.A."/>
            <person name="Van Westerhoven A.C."/>
            <person name="Haridas S."/>
            <person name="Skiadas P."/>
            <person name="Martin F."/>
            <person name="Groenewald J.Z."/>
            <person name="Crous P.W."/>
            <person name="Seidl M.F."/>
        </authorList>
    </citation>
    <scope>NUCLEOTIDE SEQUENCE [LARGE SCALE GENOMIC DNA]</scope>
    <source>
        <strain evidence="2 3">CBS 123371</strain>
    </source>
</reference>
<evidence type="ECO:0000313" key="2">
    <source>
        <dbReference type="EMBL" id="KAK7514563.1"/>
    </source>
</evidence>
<evidence type="ECO:0000256" key="1">
    <source>
        <dbReference type="SAM" id="Phobius"/>
    </source>
</evidence>
<dbReference type="EMBL" id="JBBPHU010000008">
    <property type="protein sequence ID" value="KAK7514563.1"/>
    <property type="molecule type" value="Genomic_DNA"/>
</dbReference>
<dbReference type="Proteomes" id="UP001363622">
    <property type="component" value="Unassembled WGS sequence"/>
</dbReference>
<evidence type="ECO:0000313" key="3">
    <source>
        <dbReference type="Proteomes" id="UP001363622"/>
    </source>
</evidence>
<proteinExistence type="predicted"/>
<comment type="caution">
    <text evidence="2">The sequence shown here is derived from an EMBL/GenBank/DDBJ whole genome shotgun (WGS) entry which is preliminary data.</text>
</comment>
<protein>
    <submittedName>
        <fullName evidence="2">Uncharacterized protein</fullName>
    </submittedName>
</protein>
<keyword evidence="1" id="KW-0812">Transmembrane</keyword>
<gene>
    <name evidence="2" type="ORF">IWZ03DRAFT_361066</name>
</gene>
<name>A0ABR1KIS2_9PEZI</name>
<organism evidence="2 3">
    <name type="scientific">Phyllosticta citriasiana</name>
    <dbReference type="NCBI Taxonomy" id="595635"/>
    <lineage>
        <taxon>Eukaryota</taxon>
        <taxon>Fungi</taxon>
        <taxon>Dikarya</taxon>
        <taxon>Ascomycota</taxon>
        <taxon>Pezizomycotina</taxon>
        <taxon>Dothideomycetes</taxon>
        <taxon>Dothideomycetes incertae sedis</taxon>
        <taxon>Botryosphaeriales</taxon>
        <taxon>Phyllostictaceae</taxon>
        <taxon>Phyllosticta</taxon>
    </lineage>
</organism>
<keyword evidence="1" id="KW-1133">Transmembrane helix</keyword>
<keyword evidence="1" id="KW-0472">Membrane</keyword>
<accession>A0ABR1KIS2</accession>
<feature type="transmembrane region" description="Helical" evidence="1">
    <location>
        <begin position="92"/>
        <end position="108"/>
    </location>
</feature>